<dbReference type="EMBL" id="VLLA01000003">
    <property type="protein sequence ID" value="TWI73392.1"/>
    <property type="molecule type" value="Genomic_DNA"/>
</dbReference>
<feature type="region of interest" description="Disordered" evidence="1">
    <location>
        <begin position="47"/>
        <end position="66"/>
    </location>
</feature>
<feature type="region of interest" description="Disordered" evidence="1">
    <location>
        <begin position="1"/>
        <end position="28"/>
    </location>
</feature>
<feature type="region of interest" description="Disordered" evidence="1">
    <location>
        <begin position="165"/>
        <end position="186"/>
    </location>
</feature>
<keyword evidence="3" id="KW-1185">Reference proteome</keyword>
<evidence type="ECO:0000256" key="1">
    <source>
        <dbReference type="SAM" id="MobiDB-lite"/>
    </source>
</evidence>
<comment type="caution">
    <text evidence="2">The sequence shown here is derived from an EMBL/GenBank/DDBJ whole genome shotgun (WGS) entry which is preliminary data.</text>
</comment>
<organism evidence="2 3">
    <name type="scientific">Bradyrhizobium huanghuaihaiense</name>
    <dbReference type="NCBI Taxonomy" id="990078"/>
    <lineage>
        <taxon>Bacteria</taxon>
        <taxon>Pseudomonadati</taxon>
        <taxon>Pseudomonadota</taxon>
        <taxon>Alphaproteobacteria</taxon>
        <taxon>Hyphomicrobiales</taxon>
        <taxon>Nitrobacteraceae</taxon>
        <taxon>Bradyrhizobium</taxon>
    </lineage>
</organism>
<sequence length="219" mass="24079">MTVRRGAPAFGASHGRAASLDRRFQPVRSKPYRSSTIWARPRLAASVQRSGRCGRDGPDSRSGRSCPRLINPGRFDKIFRAARLEHVDQEPAGQLSCDGFAPGHLRTSTVRSHGRLNLVARNRARKKLRETRSPTSIMIFVQVSARSEPMTRVRQYRARVPTISIRSTSNGPPAHRGRSPPVEAARGALGRSVVTNEKPGCSAGLLLPEYPGKLSWRPG</sequence>
<dbReference type="Proteomes" id="UP000316291">
    <property type="component" value="Unassembled WGS sequence"/>
</dbReference>
<dbReference type="AlphaFoldDB" id="A0A562RWC4"/>
<evidence type="ECO:0000313" key="2">
    <source>
        <dbReference type="EMBL" id="TWI73392.1"/>
    </source>
</evidence>
<accession>A0A562RWC4</accession>
<feature type="compositionally biased region" description="Basic and acidic residues" evidence="1">
    <location>
        <begin position="53"/>
        <end position="62"/>
    </location>
</feature>
<gene>
    <name evidence="2" type="ORF">IQ16_01528</name>
</gene>
<protein>
    <submittedName>
        <fullName evidence="2">Uncharacterized protein</fullName>
    </submittedName>
</protein>
<evidence type="ECO:0000313" key="3">
    <source>
        <dbReference type="Proteomes" id="UP000316291"/>
    </source>
</evidence>
<reference evidence="2 3" key="1">
    <citation type="journal article" date="2015" name="Stand. Genomic Sci.">
        <title>Genomic Encyclopedia of Bacterial and Archaeal Type Strains, Phase III: the genomes of soil and plant-associated and newly described type strains.</title>
        <authorList>
            <person name="Whitman W.B."/>
            <person name="Woyke T."/>
            <person name="Klenk H.P."/>
            <person name="Zhou Y."/>
            <person name="Lilburn T.G."/>
            <person name="Beck B.J."/>
            <person name="De Vos P."/>
            <person name="Vandamme P."/>
            <person name="Eisen J.A."/>
            <person name="Garrity G."/>
            <person name="Hugenholtz P."/>
            <person name="Kyrpides N.C."/>
        </authorList>
    </citation>
    <scope>NUCLEOTIDE SEQUENCE [LARGE SCALE GENOMIC DNA]</scope>
    <source>
        <strain evidence="2 3">CGMCC 1.10948</strain>
    </source>
</reference>
<proteinExistence type="predicted"/>
<name>A0A562RWC4_9BRAD</name>